<dbReference type="InterPro" id="IPR005320">
    <property type="entry name" value="Peptidase_S51"/>
</dbReference>
<dbReference type="GO" id="GO:0008236">
    <property type="term" value="F:serine-type peptidase activity"/>
    <property type="evidence" value="ECO:0007669"/>
    <property type="project" value="UniProtKB-KW"/>
</dbReference>
<dbReference type="Pfam" id="PF03575">
    <property type="entry name" value="Peptidase_S51"/>
    <property type="match status" value="1"/>
</dbReference>
<dbReference type="GO" id="GO:0006508">
    <property type="term" value="P:proteolysis"/>
    <property type="evidence" value="ECO:0007669"/>
    <property type="project" value="UniProtKB-KW"/>
</dbReference>
<evidence type="ECO:0000256" key="4">
    <source>
        <dbReference type="ARBA" id="ARBA00022825"/>
    </source>
</evidence>
<dbReference type="AlphaFoldDB" id="A0A0G1CM89"/>
<reference evidence="5 6" key="1">
    <citation type="journal article" date="2015" name="Nature">
        <title>rRNA introns, odd ribosomes, and small enigmatic genomes across a large radiation of phyla.</title>
        <authorList>
            <person name="Brown C.T."/>
            <person name="Hug L.A."/>
            <person name="Thomas B.C."/>
            <person name="Sharon I."/>
            <person name="Castelle C.J."/>
            <person name="Singh A."/>
            <person name="Wilkins M.J."/>
            <person name="Williams K.H."/>
            <person name="Banfield J.F."/>
        </authorList>
    </citation>
    <scope>NUCLEOTIDE SEQUENCE [LARGE SCALE GENOMIC DNA]</scope>
</reference>
<proteinExistence type="inferred from homology"/>
<evidence type="ECO:0000256" key="1">
    <source>
        <dbReference type="ARBA" id="ARBA00006534"/>
    </source>
</evidence>
<protein>
    <submittedName>
        <fullName evidence="5">Peptidase S51 dipeptidase E</fullName>
    </submittedName>
</protein>
<keyword evidence="3" id="KW-0378">Hydrolase</keyword>
<name>A0A0G1CM89_9BACT</name>
<dbReference type="Gene3D" id="3.40.50.880">
    <property type="match status" value="1"/>
</dbReference>
<accession>A0A0G1CM89</accession>
<dbReference type="InterPro" id="IPR029062">
    <property type="entry name" value="Class_I_gatase-like"/>
</dbReference>
<evidence type="ECO:0000313" key="5">
    <source>
        <dbReference type="EMBL" id="KKS86895.1"/>
    </source>
</evidence>
<dbReference type="SUPFAM" id="SSF52317">
    <property type="entry name" value="Class I glutamine amidotransferase-like"/>
    <property type="match status" value="1"/>
</dbReference>
<dbReference type="EMBL" id="LCFD01000006">
    <property type="protein sequence ID" value="KKS86895.1"/>
    <property type="molecule type" value="Genomic_DNA"/>
</dbReference>
<dbReference type="Proteomes" id="UP000034050">
    <property type="component" value="Unassembled WGS sequence"/>
</dbReference>
<organism evidence="5 6">
    <name type="scientific">Candidatus Gottesmanbacteria bacterium GW2011_GWB1_43_11</name>
    <dbReference type="NCBI Taxonomy" id="1618446"/>
    <lineage>
        <taxon>Bacteria</taxon>
        <taxon>Candidatus Gottesmaniibacteriota</taxon>
    </lineage>
</organism>
<comment type="similarity">
    <text evidence="1">Belongs to the peptidase S51 family.</text>
</comment>
<evidence type="ECO:0000256" key="2">
    <source>
        <dbReference type="ARBA" id="ARBA00022670"/>
    </source>
</evidence>
<gene>
    <name evidence="5" type="ORF">UV61_C0006G0096</name>
</gene>
<comment type="caution">
    <text evidence="5">The sequence shown here is derived from an EMBL/GenBank/DDBJ whole genome shotgun (WGS) entry which is preliminary data.</text>
</comment>
<sequence>MKILLTSAGMRVKDEILKILPKPPKNTNVALILDATTPIRNIHFAEIDKSRMTKEGFQIEEIYLRGKTVNELRELLKDKDVIYVEGGQPFYLLKQAKKSGFFTVVKELLQKGVIYIGVSAGTYLACATIEPALWKPKKRGTFGLTDFSAMSLVPFLIFVHYRPQHKKLIFEQVKKSTYPVKILTDEQALLVTDTEVTLVGKQPEVKL</sequence>
<keyword evidence="2" id="KW-0645">Protease</keyword>
<dbReference type="PANTHER" id="PTHR20842">
    <property type="entry name" value="PROTEASE S51 ALPHA-ASPARTYL DIPEPTIDASE"/>
    <property type="match status" value="1"/>
</dbReference>
<dbReference type="STRING" id="1618446.UV61_C0006G0096"/>
<keyword evidence="4" id="KW-0720">Serine protease</keyword>
<dbReference type="PANTHER" id="PTHR20842:SF0">
    <property type="entry name" value="ALPHA-ASPARTYL DIPEPTIDASE"/>
    <property type="match status" value="1"/>
</dbReference>
<evidence type="ECO:0000256" key="3">
    <source>
        <dbReference type="ARBA" id="ARBA00022801"/>
    </source>
</evidence>
<evidence type="ECO:0000313" key="6">
    <source>
        <dbReference type="Proteomes" id="UP000034050"/>
    </source>
</evidence>